<accession>A0A371DCG7</accession>
<dbReference type="AlphaFoldDB" id="A0A371DCG7"/>
<organism evidence="2 3">
    <name type="scientific">Lentinus brumalis</name>
    <dbReference type="NCBI Taxonomy" id="2498619"/>
    <lineage>
        <taxon>Eukaryota</taxon>
        <taxon>Fungi</taxon>
        <taxon>Dikarya</taxon>
        <taxon>Basidiomycota</taxon>
        <taxon>Agaricomycotina</taxon>
        <taxon>Agaricomycetes</taxon>
        <taxon>Polyporales</taxon>
        <taxon>Polyporaceae</taxon>
        <taxon>Lentinus</taxon>
    </lineage>
</organism>
<protein>
    <submittedName>
        <fullName evidence="2">Uncharacterized protein</fullName>
    </submittedName>
</protein>
<evidence type="ECO:0000313" key="2">
    <source>
        <dbReference type="EMBL" id="RDX50241.1"/>
    </source>
</evidence>
<gene>
    <name evidence="2" type="ORF">OH76DRAFT_1402702</name>
</gene>
<keyword evidence="3" id="KW-1185">Reference proteome</keyword>
<evidence type="ECO:0000313" key="3">
    <source>
        <dbReference type="Proteomes" id="UP000256964"/>
    </source>
</evidence>
<name>A0A371DCG7_9APHY</name>
<proteinExistence type="predicted"/>
<reference evidence="2 3" key="1">
    <citation type="journal article" date="2018" name="Biotechnol. Biofuels">
        <title>Integrative visual omics of the white-rot fungus Polyporus brumalis exposes the biotechnological potential of its oxidative enzymes for delignifying raw plant biomass.</title>
        <authorList>
            <person name="Miyauchi S."/>
            <person name="Rancon A."/>
            <person name="Drula E."/>
            <person name="Hage H."/>
            <person name="Chaduli D."/>
            <person name="Favel A."/>
            <person name="Grisel S."/>
            <person name="Henrissat B."/>
            <person name="Herpoel-Gimbert I."/>
            <person name="Ruiz-Duenas F.J."/>
            <person name="Chevret D."/>
            <person name="Hainaut M."/>
            <person name="Lin J."/>
            <person name="Wang M."/>
            <person name="Pangilinan J."/>
            <person name="Lipzen A."/>
            <person name="Lesage-Meessen L."/>
            <person name="Navarro D."/>
            <person name="Riley R."/>
            <person name="Grigoriev I.V."/>
            <person name="Zhou S."/>
            <person name="Raouche S."/>
            <person name="Rosso M.N."/>
        </authorList>
    </citation>
    <scope>NUCLEOTIDE SEQUENCE [LARGE SCALE GENOMIC DNA]</scope>
    <source>
        <strain evidence="2 3">BRFM 1820</strain>
    </source>
</reference>
<dbReference type="EMBL" id="KZ857400">
    <property type="protein sequence ID" value="RDX50241.1"/>
    <property type="molecule type" value="Genomic_DNA"/>
</dbReference>
<dbReference type="Proteomes" id="UP000256964">
    <property type="component" value="Unassembled WGS sequence"/>
</dbReference>
<feature type="region of interest" description="Disordered" evidence="1">
    <location>
        <begin position="103"/>
        <end position="134"/>
    </location>
</feature>
<sequence length="192" mass="21557">MAYGSGEGVALPRREAGHREHYTSALCGEWRVEDCQETYAITMISNPHWLVSLAPYVCYLQHKCIDVRLHKPSMRRMTLHDEHISMPSDAHRNSAVSTAYDQPPARVARTPGSGVPHLRHAHSRGRTVGDHGHPSDMPYSTMLTSAGCPSVVIPTCPMSIWRAMNMLELPRHGTIDGFDGRYPEARIKLMFR</sequence>
<feature type="non-terminal residue" evidence="2">
    <location>
        <position position="192"/>
    </location>
</feature>
<evidence type="ECO:0000256" key="1">
    <source>
        <dbReference type="SAM" id="MobiDB-lite"/>
    </source>
</evidence>